<evidence type="ECO:0000313" key="2">
    <source>
        <dbReference type="Proteomes" id="UP000019146"/>
    </source>
</evidence>
<accession>A0A0P0R8R2</accession>
<dbReference type="KEGG" id="bcai:K788_0006619"/>
<name>A0A0P0R8R2_9BURK</name>
<dbReference type="Proteomes" id="UP000019146">
    <property type="component" value="Chromosome 1"/>
</dbReference>
<proteinExistence type="predicted"/>
<sequence length="67" mass="7431">MDAVSTAPWCAPGTIRRHCANRVECRAAKVAVNAAQEVRSAIGQMRIIADFPSCYYRSMCHNRSAFL</sequence>
<gene>
    <name evidence="1" type="ORF">K788_0006619</name>
</gene>
<evidence type="ECO:0000313" key="1">
    <source>
        <dbReference type="EMBL" id="ALL64552.1"/>
    </source>
</evidence>
<dbReference type="EMBL" id="CP012746">
    <property type="protein sequence ID" value="ALL64552.1"/>
    <property type="molecule type" value="Genomic_DNA"/>
</dbReference>
<reference evidence="1 2" key="1">
    <citation type="journal article" date="2014" name="Genome Announc.">
        <title>Draft Genome Sequence of the Haloacid-Degrading Burkholderia caribensis Strain MBA4.</title>
        <authorList>
            <person name="Pan Y."/>
            <person name="Kong K.F."/>
            <person name="Tsang J.S."/>
        </authorList>
    </citation>
    <scope>NUCLEOTIDE SEQUENCE [LARGE SCALE GENOMIC DNA]</scope>
    <source>
        <strain evidence="1 2">MBA4</strain>
    </source>
</reference>
<dbReference type="AlphaFoldDB" id="A0A0P0R8R2"/>
<organism evidence="1 2">
    <name type="scientific">Paraburkholderia caribensis MBA4</name>
    <dbReference type="NCBI Taxonomy" id="1323664"/>
    <lineage>
        <taxon>Bacteria</taxon>
        <taxon>Pseudomonadati</taxon>
        <taxon>Pseudomonadota</taxon>
        <taxon>Betaproteobacteria</taxon>
        <taxon>Burkholderiales</taxon>
        <taxon>Burkholderiaceae</taxon>
        <taxon>Paraburkholderia</taxon>
    </lineage>
</organism>
<protein>
    <submittedName>
        <fullName evidence="1">Uncharacterized protein</fullName>
    </submittedName>
</protein>